<dbReference type="CDD" id="cd03716">
    <property type="entry name" value="SOCS_ASB_like"/>
    <property type="match status" value="1"/>
</dbReference>
<dbReference type="PROSITE" id="PS50225">
    <property type="entry name" value="SOCS"/>
    <property type="match status" value="1"/>
</dbReference>
<comment type="caution">
    <text evidence="2">The sequence shown here is derived from an EMBL/GenBank/DDBJ whole genome shotgun (WGS) entry which is preliminary data.</text>
</comment>
<reference evidence="2 3" key="1">
    <citation type="submission" date="2024-02" db="EMBL/GenBank/DDBJ databases">
        <title>Chromosome-scale genome assembly of the rough periwinkle Littorina saxatilis.</title>
        <authorList>
            <person name="De Jode A."/>
            <person name="Faria R."/>
            <person name="Formenti G."/>
            <person name="Sims Y."/>
            <person name="Smith T.P."/>
            <person name="Tracey A."/>
            <person name="Wood J.M.D."/>
            <person name="Zagrodzka Z.B."/>
            <person name="Johannesson K."/>
            <person name="Butlin R.K."/>
            <person name="Leder E.H."/>
        </authorList>
    </citation>
    <scope>NUCLEOTIDE SEQUENCE [LARGE SCALE GENOMIC DNA]</scope>
    <source>
        <strain evidence="2">Snail1</strain>
        <tissue evidence="2">Muscle</tissue>
    </source>
</reference>
<dbReference type="InterPro" id="IPR001496">
    <property type="entry name" value="SOCS_box"/>
</dbReference>
<dbReference type="InterPro" id="IPR036770">
    <property type="entry name" value="Ankyrin_rpt-contain_sf"/>
</dbReference>
<dbReference type="EMBL" id="JBAMIC010000011">
    <property type="protein sequence ID" value="KAK7100206.1"/>
    <property type="molecule type" value="Genomic_DNA"/>
</dbReference>
<organism evidence="2 3">
    <name type="scientific">Littorina saxatilis</name>
    <dbReference type="NCBI Taxonomy" id="31220"/>
    <lineage>
        <taxon>Eukaryota</taxon>
        <taxon>Metazoa</taxon>
        <taxon>Spiralia</taxon>
        <taxon>Lophotrochozoa</taxon>
        <taxon>Mollusca</taxon>
        <taxon>Gastropoda</taxon>
        <taxon>Caenogastropoda</taxon>
        <taxon>Littorinimorpha</taxon>
        <taxon>Littorinoidea</taxon>
        <taxon>Littorinidae</taxon>
        <taxon>Littorina</taxon>
    </lineage>
</organism>
<protein>
    <recommendedName>
        <fullName evidence="1">SOCS box domain-containing protein</fullName>
    </recommendedName>
</protein>
<name>A0AAN9B7V6_9CAEN</name>
<accession>A0AAN9B7V6</accession>
<dbReference type="AlphaFoldDB" id="A0AAN9B7V6"/>
<evidence type="ECO:0000259" key="1">
    <source>
        <dbReference type="PROSITE" id="PS50225"/>
    </source>
</evidence>
<dbReference type="Proteomes" id="UP001374579">
    <property type="component" value="Unassembled WGS sequence"/>
</dbReference>
<evidence type="ECO:0000313" key="3">
    <source>
        <dbReference type="Proteomes" id="UP001374579"/>
    </source>
</evidence>
<keyword evidence="3" id="KW-1185">Reference proteome</keyword>
<feature type="domain" description="SOCS box" evidence="1">
    <location>
        <begin position="737"/>
        <end position="787"/>
    </location>
</feature>
<gene>
    <name evidence="2" type="ORF">V1264_023195</name>
</gene>
<dbReference type="SMART" id="SM00969">
    <property type="entry name" value="SOCS_box"/>
    <property type="match status" value="1"/>
</dbReference>
<dbReference type="SUPFAM" id="SSF140860">
    <property type="entry name" value="Pseudo ankyrin repeat-like"/>
    <property type="match status" value="1"/>
</dbReference>
<proteinExistence type="predicted"/>
<sequence length="796" mass="90408">MESFFERIENIRAWESYIRTFQTIGVTDEELSAAMIDAIFISNEELLYRLIADTRSGRRVFKQLCHKGTIPYIVSLDLHTRQELDLAFNVVVGKRLWSYALELYHHPDVTQISRRQALQCAIREGSWDTVKQLVVSSVTPERDRRQAFLAAVRQNELAWAVHLCEQDVSVSDGDIRFAIKTCLATGQNQFVHMFLQLCANVTGLYKCLKCILKESIHSGAVVVLTENHQVSEYFESMEIGTYVDIEQPRINQESAIAIGFPADEGYLNVPGISAHDDGSHPTANTATLDGVYSVCLQVQGNNPDDTTDDSKDLPLYIIREAVKASNAGCFRLLCFQFADNEAILRYAFKKAMTAGESEMVLKTIDVCEHPHLQHTRMLCLAVKLGMKKENFDFVKQVVDAHKECLSWSNFFLLETGYIKAAKNWAVAMPILESLILSSYEYWVIVHMKCEIGQRKVKLLARWCMQNECTRLALFLALESQQWRLARRIIECMSTPILRPVFDIVFDKALSEREWRLAVACLRQAPEDTELEPGMFWNLHGETKTLIQHCRSEGLTYWVIQVGVCSENWQLVETEMESCDDESIFNFVLKEAAISDQWDLVSKLLDKCTGREPCLHKVLTCAVEMGNCLCAKKLLNLIDPLAGATSEFDPLLITAIESENEEMIDFCIQSGVSTHHEADDMYMSPMKRYLSVYNFGSANISVVKALFESGACCHDELSQLKNQPFVKMRLQTSVHREVLENYMEAASSTPRSLRSLCRLSVSHEIGCQPGRENRILSLPVPQLIKDFIMFKDILVAP</sequence>
<evidence type="ECO:0000313" key="2">
    <source>
        <dbReference type="EMBL" id="KAK7100206.1"/>
    </source>
</evidence>
<dbReference type="SUPFAM" id="SSF48403">
    <property type="entry name" value="Ankyrin repeat"/>
    <property type="match status" value="1"/>
</dbReference>
<dbReference type="Pfam" id="PF07525">
    <property type="entry name" value="SOCS_box"/>
    <property type="match status" value="1"/>
</dbReference>
<dbReference type="Gene3D" id="1.25.40.20">
    <property type="entry name" value="Ankyrin repeat-containing domain"/>
    <property type="match status" value="1"/>
</dbReference>